<dbReference type="InterPro" id="IPR051162">
    <property type="entry name" value="T4SS_component"/>
</dbReference>
<gene>
    <name evidence="3" type="ORF">A3A77_01000</name>
</gene>
<dbReference type="PANTHER" id="PTHR30121">
    <property type="entry name" value="UNCHARACTERIZED PROTEIN YJGR-RELATED"/>
    <property type="match status" value="1"/>
</dbReference>
<evidence type="ECO:0000313" key="4">
    <source>
        <dbReference type="Proteomes" id="UP000178659"/>
    </source>
</evidence>
<dbReference type="EMBL" id="MHCC01000027">
    <property type="protein sequence ID" value="OGY12565.1"/>
    <property type="molecule type" value="Genomic_DNA"/>
</dbReference>
<proteinExistence type="predicted"/>
<comment type="caution">
    <text evidence="3">The sequence shown here is derived from an EMBL/GenBank/DDBJ whole genome shotgun (WGS) entry which is preliminary data.</text>
</comment>
<dbReference type="InterPro" id="IPR025662">
    <property type="entry name" value="Sigma_54_int_dom_ATP-bd_1"/>
</dbReference>
<evidence type="ECO:0000313" key="3">
    <source>
        <dbReference type="EMBL" id="OGY12565.1"/>
    </source>
</evidence>
<dbReference type="Pfam" id="PF12696">
    <property type="entry name" value="TraG-D_C"/>
    <property type="match status" value="1"/>
</dbReference>
<dbReference type="InterPro" id="IPR032689">
    <property type="entry name" value="TraG-D_C"/>
</dbReference>
<evidence type="ECO:0000259" key="1">
    <source>
        <dbReference type="Pfam" id="PF01935"/>
    </source>
</evidence>
<dbReference type="InterPro" id="IPR002789">
    <property type="entry name" value="HerA_central"/>
</dbReference>
<organism evidence="3 4">
    <name type="scientific">Candidatus Blackburnbacteria bacterium RIFCSPLOWO2_01_FULL_40_20</name>
    <dbReference type="NCBI Taxonomy" id="1797519"/>
    <lineage>
        <taxon>Bacteria</taxon>
        <taxon>Candidatus Blackburniibacteriota</taxon>
    </lineage>
</organism>
<accession>A0A1G1VAT9</accession>
<evidence type="ECO:0008006" key="5">
    <source>
        <dbReference type="Google" id="ProtNLM"/>
    </source>
</evidence>
<name>A0A1G1VAT9_9BACT</name>
<dbReference type="Gene3D" id="3.40.50.300">
    <property type="entry name" value="P-loop containing nucleotide triphosphate hydrolases"/>
    <property type="match status" value="2"/>
</dbReference>
<evidence type="ECO:0000259" key="2">
    <source>
        <dbReference type="Pfam" id="PF12696"/>
    </source>
</evidence>
<dbReference type="Proteomes" id="UP000178659">
    <property type="component" value="Unassembled WGS sequence"/>
</dbReference>
<feature type="domain" description="TraD/TraG TraM recognition site" evidence="2">
    <location>
        <begin position="273"/>
        <end position="332"/>
    </location>
</feature>
<dbReference type="PROSITE" id="PS00675">
    <property type="entry name" value="SIGMA54_INTERACT_1"/>
    <property type="match status" value="1"/>
</dbReference>
<dbReference type="Pfam" id="PF01935">
    <property type="entry name" value="DUF87"/>
    <property type="match status" value="1"/>
</dbReference>
<dbReference type="InterPro" id="IPR027417">
    <property type="entry name" value="P-loop_NTPase"/>
</dbReference>
<reference evidence="3 4" key="1">
    <citation type="journal article" date="2016" name="Nat. Commun.">
        <title>Thousands of microbial genomes shed light on interconnected biogeochemical processes in an aquifer system.</title>
        <authorList>
            <person name="Anantharaman K."/>
            <person name="Brown C.T."/>
            <person name="Hug L.A."/>
            <person name="Sharon I."/>
            <person name="Castelle C.J."/>
            <person name="Probst A.J."/>
            <person name="Thomas B.C."/>
            <person name="Singh A."/>
            <person name="Wilkins M.J."/>
            <person name="Karaoz U."/>
            <person name="Brodie E.L."/>
            <person name="Williams K.H."/>
            <person name="Hubbard S.S."/>
            <person name="Banfield J.F."/>
        </authorList>
    </citation>
    <scope>NUCLEOTIDE SEQUENCE [LARGE SCALE GENOMIC DNA]</scope>
</reference>
<dbReference type="AlphaFoldDB" id="A0A1G1VAT9"/>
<protein>
    <recommendedName>
        <fullName evidence="5">Type IV secretion system coupling protein TraD DNA-binding domain-containing protein</fullName>
    </recommendedName>
</protein>
<sequence length="423" mass="48369">MSSYRGISRPVYIQDDDRRRHIYIIGQTGTGKSELLKDLIMQDIRAGRGVCFMDPHGDPVEEILKMIPPERAEDVIYFDPSDTERPIGLNLLQALDEQQMHFIATAIINLMYKLYDPYRTGIIGPRFEHNVRNAMLTAYEVEGATIVEVFRILSDPSFVQELIPKIKDPMVRRYWTDQIAQTAEFHKSEILDYVLSKFGRFVTNTLIRNIVGQSNSTLDLRKIMDEGKILLVNLSKGKLGEENSSFLGLLLVPRILMAALSRADIPTAERKDFYFYVDEFQNFATPDFAQIMSEARKFKLDLCVANQFIGQVEEEVKNAIFGNVGTIMSFRVGVGDANHMSRVYQPVFGEDDLLNIEAYNIYMKTTVNNEPVPPFSVNLKKDMSKLKDLENGRVGEIIKEMSRLKFGRDRALVEAEITRRAKL</sequence>
<feature type="domain" description="Helicase HerA central" evidence="1">
    <location>
        <begin position="10"/>
        <end position="235"/>
    </location>
</feature>
<dbReference type="SUPFAM" id="SSF52540">
    <property type="entry name" value="P-loop containing nucleoside triphosphate hydrolases"/>
    <property type="match status" value="1"/>
</dbReference>
<dbReference type="PANTHER" id="PTHR30121:SF6">
    <property type="entry name" value="SLR6007 PROTEIN"/>
    <property type="match status" value="1"/>
</dbReference>